<dbReference type="OrthoDB" id="9807749at2"/>
<evidence type="ECO:0000256" key="2">
    <source>
        <dbReference type="ARBA" id="ARBA00004496"/>
    </source>
</evidence>
<dbReference type="GO" id="GO:0003949">
    <property type="term" value="F:1-(5-phosphoribosyl)-5-[(5-phosphoribosylamino)methylideneamino]imidazole-4-carboxamide isomerase activity"/>
    <property type="evidence" value="ECO:0007669"/>
    <property type="project" value="UniProtKB-UniRule"/>
</dbReference>
<evidence type="ECO:0000313" key="12">
    <source>
        <dbReference type="Proteomes" id="UP000028725"/>
    </source>
</evidence>
<dbReference type="GO" id="GO:0000105">
    <property type="term" value="P:L-histidine biosynthetic process"/>
    <property type="evidence" value="ECO:0007669"/>
    <property type="project" value="UniProtKB-UniRule"/>
</dbReference>
<keyword evidence="5 9" id="KW-0963">Cytoplasm</keyword>
<evidence type="ECO:0000256" key="7">
    <source>
        <dbReference type="ARBA" id="ARBA00023102"/>
    </source>
</evidence>
<evidence type="ECO:0000256" key="8">
    <source>
        <dbReference type="ARBA" id="ARBA00023235"/>
    </source>
</evidence>
<dbReference type="AlphaFoldDB" id="A0A085WPE8"/>
<name>A0A085WPE8_9BACT</name>
<keyword evidence="7 9" id="KW-0368">Histidine biosynthesis</keyword>
<dbReference type="InterPro" id="IPR006062">
    <property type="entry name" value="His_biosynth"/>
</dbReference>
<keyword evidence="12" id="KW-1185">Reference proteome</keyword>
<dbReference type="FunFam" id="3.20.20.70:FF:000009">
    <property type="entry name" value="1-(5-phosphoribosyl)-5-[(5-phosphoribosylamino)methylideneamino] imidazole-4-carboxamide isomerase"/>
    <property type="match status" value="1"/>
</dbReference>
<dbReference type="InterPro" id="IPR013785">
    <property type="entry name" value="Aldolase_TIM"/>
</dbReference>
<dbReference type="InterPro" id="IPR011060">
    <property type="entry name" value="RibuloseP-bd_barrel"/>
</dbReference>
<dbReference type="Proteomes" id="UP000028725">
    <property type="component" value="Unassembled WGS sequence"/>
</dbReference>
<keyword evidence="6 9" id="KW-0028">Amino-acid biosynthesis</keyword>
<dbReference type="GO" id="GO:0000162">
    <property type="term" value="P:L-tryptophan biosynthetic process"/>
    <property type="evidence" value="ECO:0007669"/>
    <property type="project" value="TreeGrafter"/>
</dbReference>
<evidence type="ECO:0000256" key="4">
    <source>
        <dbReference type="ARBA" id="ARBA00009667"/>
    </source>
</evidence>
<keyword evidence="8 9" id="KW-0413">Isomerase</keyword>
<feature type="active site" description="Proton donor" evidence="9">
    <location>
        <position position="129"/>
    </location>
</feature>
<dbReference type="PATRIC" id="fig|394096.3.peg.2636"/>
<dbReference type="Pfam" id="PF00977">
    <property type="entry name" value="His_biosynth"/>
    <property type="match status" value="1"/>
</dbReference>
<dbReference type="EC" id="5.3.1.16" evidence="9"/>
<gene>
    <name evidence="9" type="primary">hisA</name>
    <name evidence="11" type="ORF">DB31_6536</name>
</gene>
<dbReference type="EMBL" id="JMCB01000004">
    <property type="protein sequence ID" value="KFE69561.1"/>
    <property type="molecule type" value="Genomic_DNA"/>
</dbReference>
<dbReference type="PANTHER" id="PTHR43090:SF2">
    <property type="entry name" value="1-(5-PHOSPHORIBOSYL)-5-[(5-PHOSPHORIBOSYLAMINO)METHYLIDENEAMINO] IMIDAZOLE-4-CARBOXAMIDE ISOMERASE"/>
    <property type="match status" value="1"/>
</dbReference>
<dbReference type="UniPathway" id="UPA00031">
    <property type="reaction ID" value="UER00009"/>
</dbReference>
<dbReference type="HAMAP" id="MF_01014">
    <property type="entry name" value="HisA"/>
    <property type="match status" value="1"/>
</dbReference>
<evidence type="ECO:0000256" key="6">
    <source>
        <dbReference type="ARBA" id="ARBA00022605"/>
    </source>
</evidence>
<evidence type="ECO:0000313" key="11">
    <source>
        <dbReference type="EMBL" id="KFE69561.1"/>
    </source>
</evidence>
<evidence type="ECO:0000256" key="5">
    <source>
        <dbReference type="ARBA" id="ARBA00022490"/>
    </source>
</evidence>
<dbReference type="RefSeq" id="WP_044186864.1">
    <property type="nucleotide sequence ID" value="NZ_JMCB01000004.1"/>
</dbReference>
<feature type="active site" description="Proton acceptor" evidence="9">
    <location>
        <position position="8"/>
    </location>
</feature>
<comment type="pathway">
    <text evidence="3 9">Amino-acid biosynthesis; L-histidine biosynthesis; L-histidine from 5-phospho-alpha-D-ribose 1-diphosphate: step 4/9.</text>
</comment>
<dbReference type="Gene3D" id="3.20.20.70">
    <property type="entry name" value="Aldolase class I"/>
    <property type="match status" value="1"/>
</dbReference>
<evidence type="ECO:0000256" key="1">
    <source>
        <dbReference type="ARBA" id="ARBA00000901"/>
    </source>
</evidence>
<dbReference type="CDD" id="cd04732">
    <property type="entry name" value="HisA"/>
    <property type="match status" value="1"/>
</dbReference>
<accession>A0A085WPE8</accession>
<reference evidence="11 12" key="1">
    <citation type="submission" date="2014-04" db="EMBL/GenBank/DDBJ databases">
        <title>Genome assembly of Hyalangium minutum DSM 14724.</title>
        <authorList>
            <person name="Sharma G."/>
            <person name="Subramanian S."/>
        </authorList>
    </citation>
    <scope>NUCLEOTIDE SEQUENCE [LARGE SCALE GENOMIC DNA]</scope>
    <source>
        <strain evidence="11 12">DSM 14724</strain>
    </source>
</reference>
<protein>
    <recommendedName>
        <fullName evidence="9">1-(5-phosphoribosyl)-5-[(5-phosphoribosylamino)methylideneamino] imidazole-4-carboxamide isomerase</fullName>
        <ecNumber evidence="9">5.3.1.16</ecNumber>
    </recommendedName>
    <alternativeName>
        <fullName evidence="9">Phosphoribosylformimino-5-aminoimidazole carboxamide ribotide isomerase</fullName>
    </alternativeName>
</protein>
<comment type="caution">
    <text evidence="11">The sequence shown here is derived from an EMBL/GenBank/DDBJ whole genome shotgun (WGS) entry which is preliminary data.</text>
</comment>
<comment type="similarity">
    <text evidence="4 9 10">Belongs to the HisA/HisF family.</text>
</comment>
<dbReference type="PANTHER" id="PTHR43090">
    <property type="entry name" value="1-(5-PHOSPHORIBOSYL)-5-[(5-PHOSPHORIBOSYLAMINO)METHYLIDENEAMINO] IMIDAZOLE-4-CARBOXAMIDE ISOMERASE"/>
    <property type="match status" value="1"/>
</dbReference>
<dbReference type="InterPro" id="IPR023016">
    <property type="entry name" value="HisA/PriA"/>
</dbReference>
<proteinExistence type="inferred from homology"/>
<evidence type="ECO:0000256" key="3">
    <source>
        <dbReference type="ARBA" id="ARBA00005133"/>
    </source>
</evidence>
<comment type="catalytic activity">
    <reaction evidence="1 9">
        <text>1-(5-phospho-beta-D-ribosyl)-5-[(5-phospho-beta-D-ribosylamino)methylideneamino]imidazole-4-carboxamide = 5-[(5-phospho-1-deoxy-D-ribulos-1-ylimino)methylamino]-1-(5-phospho-beta-D-ribosyl)imidazole-4-carboxamide</text>
        <dbReference type="Rhea" id="RHEA:15469"/>
        <dbReference type="ChEBI" id="CHEBI:58435"/>
        <dbReference type="ChEBI" id="CHEBI:58525"/>
        <dbReference type="EC" id="5.3.1.16"/>
    </reaction>
</comment>
<dbReference type="InterPro" id="IPR044524">
    <property type="entry name" value="Isoase_HisA-like"/>
</dbReference>
<comment type="subcellular location">
    <subcellularLocation>
        <location evidence="2 9">Cytoplasm</location>
    </subcellularLocation>
</comment>
<evidence type="ECO:0000256" key="10">
    <source>
        <dbReference type="RuleBase" id="RU003657"/>
    </source>
</evidence>
<sequence length="237" mass="24824">MIAIPAIDLREGACVQLVGGSYDAERVRVNDPLDALKKWRALGFKTFHVVDLDAALGKGANPDAIARLLGHEPGLTFTVGGGVRDTAKIETVLATGASFVVVGTRAIEDTPWLSEMAHRFPGRIVVAADVKGREVVTRGWTAGSARDVADVLTALNPLDLGGLLVTAVHKEGQMGGVDLPLMQEVVRGTRHRVYASGGVTTLEDLRALADAGAYGAVIGMALYTGKLDAAAVAREFA</sequence>
<dbReference type="STRING" id="394096.DB31_6536"/>
<evidence type="ECO:0000256" key="9">
    <source>
        <dbReference type="HAMAP-Rule" id="MF_01014"/>
    </source>
</evidence>
<dbReference type="GO" id="GO:0005737">
    <property type="term" value="C:cytoplasm"/>
    <property type="evidence" value="ECO:0007669"/>
    <property type="project" value="UniProtKB-SubCell"/>
</dbReference>
<organism evidence="11 12">
    <name type="scientific">Hyalangium minutum</name>
    <dbReference type="NCBI Taxonomy" id="394096"/>
    <lineage>
        <taxon>Bacteria</taxon>
        <taxon>Pseudomonadati</taxon>
        <taxon>Myxococcota</taxon>
        <taxon>Myxococcia</taxon>
        <taxon>Myxococcales</taxon>
        <taxon>Cystobacterineae</taxon>
        <taxon>Archangiaceae</taxon>
        <taxon>Hyalangium</taxon>
    </lineage>
</organism>
<dbReference type="SUPFAM" id="SSF51366">
    <property type="entry name" value="Ribulose-phoshate binding barrel"/>
    <property type="match status" value="1"/>
</dbReference>